<dbReference type="SUPFAM" id="SSF53448">
    <property type="entry name" value="Nucleotide-diphospho-sugar transferases"/>
    <property type="match status" value="1"/>
</dbReference>
<comment type="caution">
    <text evidence="4">The sequence shown here is derived from an EMBL/GenBank/DDBJ whole genome shotgun (WGS) entry which is preliminary data.</text>
</comment>
<feature type="region of interest" description="Disordered" evidence="2">
    <location>
        <begin position="1"/>
        <end position="36"/>
    </location>
</feature>
<dbReference type="InterPro" id="IPR001173">
    <property type="entry name" value="Glyco_trans_2-like"/>
</dbReference>
<dbReference type="CDD" id="cd00761">
    <property type="entry name" value="Glyco_tranf_GTA_type"/>
    <property type="match status" value="1"/>
</dbReference>
<protein>
    <submittedName>
        <fullName evidence="4">Glycosyltransferase involved in cell wall bioproteinsi</fullName>
    </submittedName>
</protein>
<proteinExistence type="predicted"/>
<keyword evidence="1" id="KW-0997">Cell inner membrane</keyword>
<dbReference type="InterPro" id="IPR050256">
    <property type="entry name" value="Glycosyltransferase_2"/>
</dbReference>
<dbReference type="GO" id="GO:0016740">
    <property type="term" value="F:transferase activity"/>
    <property type="evidence" value="ECO:0007669"/>
    <property type="project" value="UniProtKB-KW"/>
</dbReference>
<feature type="compositionally biased region" description="Polar residues" evidence="2">
    <location>
        <begin position="20"/>
        <end position="30"/>
    </location>
</feature>
<keyword evidence="4" id="KW-0808">Transferase</keyword>
<reference evidence="4 5" key="1">
    <citation type="submission" date="2018-08" db="EMBL/GenBank/DDBJ databases">
        <title>Recombination of ecologically and evolutionarily significant loci maintains genetic cohesion in the Pseudomonas syringae species complex.</title>
        <authorList>
            <person name="Dillon M."/>
            <person name="Thakur S."/>
            <person name="Almeida R.N.D."/>
            <person name="Weir B.S."/>
            <person name="Guttman D.S."/>
        </authorList>
    </citation>
    <scope>NUCLEOTIDE SEQUENCE [LARGE SCALE GENOMIC DNA]</scope>
    <source>
        <strain evidence="4 5">ICMP 9749</strain>
    </source>
</reference>
<dbReference type="AlphaFoldDB" id="A0A3M5T5A1"/>
<evidence type="ECO:0000259" key="3">
    <source>
        <dbReference type="Pfam" id="PF00535"/>
    </source>
</evidence>
<dbReference type="EMBL" id="RBTX01000519">
    <property type="protein sequence ID" value="RMU28673.1"/>
    <property type="molecule type" value="Genomic_DNA"/>
</dbReference>
<dbReference type="Gene3D" id="3.90.550.10">
    <property type="entry name" value="Spore Coat Polysaccharide Biosynthesis Protein SpsA, Chain A"/>
    <property type="match status" value="1"/>
</dbReference>
<evidence type="ECO:0000256" key="1">
    <source>
        <dbReference type="ARBA" id="ARBA00022519"/>
    </source>
</evidence>
<evidence type="ECO:0000313" key="5">
    <source>
        <dbReference type="Proteomes" id="UP000281514"/>
    </source>
</evidence>
<organism evidence="4 5">
    <name type="scientific">Pseudomonas avellanae</name>
    <dbReference type="NCBI Taxonomy" id="46257"/>
    <lineage>
        <taxon>Bacteria</taxon>
        <taxon>Pseudomonadati</taxon>
        <taxon>Pseudomonadota</taxon>
        <taxon>Gammaproteobacteria</taxon>
        <taxon>Pseudomonadales</taxon>
        <taxon>Pseudomonadaceae</taxon>
        <taxon>Pseudomonas</taxon>
    </lineage>
</organism>
<name>A0A3M5T5A1_9PSED</name>
<keyword evidence="1" id="KW-0472">Membrane</keyword>
<evidence type="ECO:0000313" key="4">
    <source>
        <dbReference type="EMBL" id="RMU28673.1"/>
    </source>
</evidence>
<keyword evidence="1" id="KW-1003">Cell membrane</keyword>
<evidence type="ECO:0000256" key="2">
    <source>
        <dbReference type="SAM" id="MobiDB-lite"/>
    </source>
</evidence>
<gene>
    <name evidence="4" type="ORF">ALP32_03157</name>
</gene>
<dbReference type="PANTHER" id="PTHR48090">
    <property type="entry name" value="UNDECAPRENYL-PHOSPHATE 4-DEOXY-4-FORMAMIDO-L-ARABINOSE TRANSFERASE-RELATED"/>
    <property type="match status" value="1"/>
</dbReference>
<feature type="domain" description="Glycosyltransferase 2-like" evidence="3">
    <location>
        <begin position="137"/>
        <end position="235"/>
    </location>
</feature>
<dbReference type="Pfam" id="PF00535">
    <property type="entry name" value="Glycos_transf_2"/>
    <property type="match status" value="1"/>
</dbReference>
<sequence length="394" mass="42794">MLSLPPTTPPILRAQPDTPDVQTAPFSQRHSGMDSKEATVRMSVPPLGDGAAHRLAGIAATTALVLETNNLRGGSDAVQALSSLKRLVARYAQQSVSPLSLAQWVITHDGLDLQARQALCELAGRTLDFVEIDALTGYYDAKNVGFDCVDQTRCQYVVFADADCLPCADWLEKLLVPFDQADAPVAVAGRTSYAPSVAGSALTAIDFMYFPSPLRSGATRNFYANNVAFRCDAFEQHRYEPLDGVYRAHCQVMGLRMQAQGGAVVYAPLAHTEHRLPDSRGEVVKLRWLRGGDSVDLTPYLVRAYMPGWLQWLARSGPIGPLCVMVGRLGYSLCALNHQDLPPLRGFRRLSAMAFVVGLSLMDTAGAVIRGCGLSFGRASARHSEALSYHRNLD</sequence>
<dbReference type="PANTHER" id="PTHR48090:SF7">
    <property type="entry name" value="RFBJ PROTEIN"/>
    <property type="match status" value="1"/>
</dbReference>
<dbReference type="InterPro" id="IPR029044">
    <property type="entry name" value="Nucleotide-diphossugar_trans"/>
</dbReference>
<dbReference type="Proteomes" id="UP000281514">
    <property type="component" value="Unassembled WGS sequence"/>
</dbReference>
<accession>A0A3M5T5A1</accession>